<dbReference type="AlphaFoldDB" id="A0A803SVU1"/>
<dbReference type="CDD" id="cd01650">
    <property type="entry name" value="RT_nLTR_like"/>
    <property type="match status" value="1"/>
</dbReference>
<reference evidence="2 3" key="1">
    <citation type="submission" date="2009-12" db="EMBL/GenBank/DDBJ databases">
        <title>The Genome Sequence of Anolis carolinensis (Green Anole Lizard).</title>
        <authorList>
            <consortium name="The Genome Sequencing Platform"/>
            <person name="Di Palma F."/>
            <person name="Alfoldi J."/>
            <person name="Heiman D."/>
            <person name="Young S."/>
            <person name="Grabherr M."/>
            <person name="Johnson J."/>
            <person name="Lander E.S."/>
            <person name="Lindblad-Toh K."/>
        </authorList>
    </citation>
    <scope>NUCLEOTIDE SEQUENCE [LARGE SCALE GENOMIC DNA]</scope>
    <source>
        <strain evidence="2 3">JBL SC #1</strain>
    </source>
</reference>
<dbReference type="Pfam" id="PF00078">
    <property type="entry name" value="RVT_1"/>
    <property type="match status" value="1"/>
</dbReference>
<dbReference type="Ensembl" id="ENSACAT00000039344.1">
    <property type="protein sequence ID" value="ENSACAP00000027081.1"/>
    <property type="gene ID" value="ENSACAG00000040759.1"/>
</dbReference>
<dbReference type="Proteomes" id="UP000001646">
    <property type="component" value="Chromosome 2"/>
</dbReference>
<dbReference type="InterPro" id="IPR043502">
    <property type="entry name" value="DNA/RNA_pol_sf"/>
</dbReference>
<reference evidence="2" key="3">
    <citation type="submission" date="2025-09" db="UniProtKB">
        <authorList>
            <consortium name="Ensembl"/>
        </authorList>
    </citation>
    <scope>IDENTIFICATION</scope>
</reference>
<feature type="domain" description="Reverse transcriptase" evidence="1">
    <location>
        <begin position="34"/>
        <end position="308"/>
    </location>
</feature>
<organism evidence="2 3">
    <name type="scientific">Anolis carolinensis</name>
    <name type="common">Green anole</name>
    <name type="synonym">American chameleon</name>
    <dbReference type="NCBI Taxonomy" id="28377"/>
    <lineage>
        <taxon>Eukaryota</taxon>
        <taxon>Metazoa</taxon>
        <taxon>Chordata</taxon>
        <taxon>Craniata</taxon>
        <taxon>Vertebrata</taxon>
        <taxon>Euteleostomi</taxon>
        <taxon>Lepidosauria</taxon>
        <taxon>Squamata</taxon>
        <taxon>Bifurcata</taxon>
        <taxon>Unidentata</taxon>
        <taxon>Episquamata</taxon>
        <taxon>Toxicofera</taxon>
        <taxon>Iguania</taxon>
        <taxon>Dactyloidae</taxon>
        <taxon>Anolis</taxon>
    </lineage>
</organism>
<evidence type="ECO:0000313" key="3">
    <source>
        <dbReference type="Proteomes" id="UP000001646"/>
    </source>
</evidence>
<dbReference type="PANTHER" id="PTHR31635:SF196">
    <property type="entry name" value="REVERSE TRANSCRIPTASE DOMAIN-CONTAINING PROTEIN-RELATED"/>
    <property type="match status" value="1"/>
</dbReference>
<evidence type="ECO:0000313" key="2">
    <source>
        <dbReference type="Ensembl" id="ENSACAP00000027081.1"/>
    </source>
</evidence>
<dbReference type="GeneTree" id="ENSGT01150000286916"/>
<dbReference type="InterPro" id="IPR000477">
    <property type="entry name" value="RT_dom"/>
</dbReference>
<dbReference type="SUPFAM" id="SSF56672">
    <property type="entry name" value="DNA/RNA polymerases"/>
    <property type="match status" value="1"/>
</dbReference>
<dbReference type="PANTHER" id="PTHR31635">
    <property type="entry name" value="REVERSE TRANSCRIPTASE DOMAIN-CONTAINING PROTEIN-RELATED"/>
    <property type="match status" value="1"/>
</dbReference>
<accession>A0A803SVU1</accession>
<proteinExistence type="predicted"/>
<name>A0A803SVU1_ANOCA</name>
<dbReference type="InParanoid" id="A0A803SVU1"/>
<dbReference type="PROSITE" id="PS50878">
    <property type="entry name" value="RT_POL"/>
    <property type="match status" value="1"/>
</dbReference>
<keyword evidence="3" id="KW-1185">Reference proteome</keyword>
<protein>
    <recommendedName>
        <fullName evidence="1">Reverse transcriptase domain-containing protein</fullName>
    </recommendedName>
</protein>
<reference evidence="2" key="2">
    <citation type="submission" date="2025-08" db="UniProtKB">
        <authorList>
            <consortium name="Ensembl"/>
        </authorList>
    </citation>
    <scope>IDENTIFICATION</scope>
</reference>
<sequence length="678" mass="80633">MRSNSAPGPDGFTTIFYKILAEEITPYLKQIMNSVIKEKIIPESWKQADIIVIPKNNTNNSDVRNFRPISLLNMDYKIFTTILANRFKTFLNNWIGNEQKGFLPNRHMKDNVRCVLDIIEYYETFHQKEIALIAIDAEKAFDNLNWVFLKLLVKELDMGYYFANAIEAIYTKQEAKLLINGHHSKLIPIEKGTIQGCPLSPLIFIFALEILIRSIRKDDHLKGTKIRNQEYKIRAFADDIICFIEEPRSQLSKWINKIESFGQLAGFFINKEKTKILTKNITKEKQSKLEESTGFKIVTKMKYLGIWITAKNAQLLKNNYQDKWKEIKKDLQNWQNLNISLLGRVAVIKMNVLPKLLYLFQKLPIIRTQKPFAEWNKDISKFVWKGKRPRIRYTVMTDLTKRGGFDLPNLKLYYVACALQWVKEWTTLEDNNILTLEGFDLRRGWHAYVGYDKRKVEKTFGNHFVRAALIKVWEKYKKHFHNKTPLWISPLESTQRHISQWVTWPCYKDLLMKKNGTYELKPQDTLKEKFKSMSWFQYAIIKEQYIKDSQIGFNDSNTIWDKIMQLKKKTISRIYDTLLEWSTETVTIKNCMVNWARNIGHPIMLDDWELIWNKKLRYTYAAELKENWLKVFHRWYMTPKKLGQMYKSYNNACWKCKIHEGSFYHIWWSCEKAKKIGR</sequence>
<evidence type="ECO:0000259" key="1">
    <source>
        <dbReference type="PROSITE" id="PS50878"/>
    </source>
</evidence>